<comment type="caution">
    <text evidence="2">The sequence shown here is derived from an EMBL/GenBank/DDBJ whole genome shotgun (WGS) entry which is preliminary data.</text>
</comment>
<dbReference type="EMBL" id="WIGM01000481">
    <property type="protein sequence ID" value="KAF6824039.1"/>
    <property type="molecule type" value="Genomic_DNA"/>
</dbReference>
<dbReference type="OrthoDB" id="2151789at2759"/>
<sequence>MRKNGGNALGLSPEAGPLVHIQVDTHWDAAELDEVVESSAADLVAKITRLAEERGLAAGYVYLNYADKNQDVYAGYGEERHARLREVAGKYDPDGSFRDLWRGYFEL</sequence>
<evidence type="ECO:0000259" key="1">
    <source>
        <dbReference type="Pfam" id="PF08031"/>
    </source>
</evidence>
<dbReference type="Pfam" id="PF08031">
    <property type="entry name" value="BBE"/>
    <property type="match status" value="1"/>
</dbReference>
<accession>A0A8H6K381</accession>
<dbReference type="InterPro" id="IPR012951">
    <property type="entry name" value="BBE"/>
</dbReference>
<feature type="domain" description="Berberine/berberine-like" evidence="1">
    <location>
        <begin position="61"/>
        <end position="98"/>
    </location>
</feature>
<dbReference type="InterPro" id="IPR016169">
    <property type="entry name" value="FAD-bd_PCMH_sub2"/>
</dbReference>
<dbReference type="Gene3D" id="3.40.462.20">
    <property type="match status" value="1"/>
</dbReference>
<name>A0A8H6K381_9PEZI</name>
<evidence type="ECO:0000313" key="3">
    <source>
        <dbReference type="Proteomes" id="UP000639643"/>
    </source>
</evidence>
<organism evidence="2 3">
    <name type="scientific">Colletotrichum musicola</name>
    <dbReference type="NCBI Taxonomy" id="2175873"/>
    <lineage>
        <taxon>Eukaryota</taxon>
        <taxon>Fungi</taxon>
        <taxon>Dikarya</taxon>
        <taxon>Ascomycota</taxon>
        <taxon>Pezizomycotina</taxon>
        <taxon>Sordariomycetes</taxon>
        <taxon>Hypocreomycetidae</taxon>
        <taxon>Glomerellales</taxon>
        <taxon>Glomerellaceae</taxon>
        <taxon>Colletotrichum</taxon>
        <taxon>Colletotrichum orchidearum species complex</taxon>
    </lineage>
</organism>
<dbReference type="Gene3D" id="3.30.465.10">
    <property type="match status" value="1"/>
</dbReference>
<dbReference type="GO" id="GO:0016491">
    <property type="term" value="F:oxidoreductase activity"/>
    <property type="evidence" value="ECO:0007669"/>
    <property type="project" value="InterPro"/>
</dbReference>
<proteinExistence type="predicted"/>
<reference evidence="2" key="1">
    <citation type="journal article" date="2020" name="Phytopathology">
        <title>Genome Sequence Resources of Colletotrichum truncatum, C. plurivorum, C. musicola, and C. sojae: Four Species Pathogenic to Soybean (Glycine max).</title>
        <authorList>
            <person name="Rogerio F."/>
            <person name="Boufleur T.R."/>
            <person name="Ciampi-Guillardi M."/>
            <person name="Sukno S.A."/>
            <person name="Thon M.R."/>
            <person name="Massola Junior N.S."/>
            <person name="Baroncelli R."/>
        </authorList>
    </citation>
    <scope>NUCLEOTIDE SEQUENCE</scope>
    <source>
        <strain evidence="2">LFN0074</strain>
    </source>
</reference>
<gene>
    <name evidence="2" type="ORF">CMUS01_10436</name>
</gene>
<dbReference type="Proteomes" id="UP000639643">
    <property type="component" value="Unassembled WGS sequence"/>
</dbReference>
<evidence type="ECO:0000313" key="2">
    <source>
        <dbReference type="EMBL" id="KAF6824039.1"/>
    </source>
</evidence>
<dbReference type="AlphaFoldDB" id="A0A8H6K381"/>
<dbReference type="GO" id="GO:0050660">
    <property type="term" value="F:flavin adenine dinucleotide binding"/>
    <property type="evidence" value="ECO:0007669"/>
    <property type="project" value="InterPro"/>
</dbReference>
<protein>
    <submittedName>
        <fullName evidence="2">FAD binding domain-containing protein</fullName>
    </submittedName>
</protein>
<keyword evidence="3" id="KW-1185">Reference proteome</keyword>